<evidence type="ECO:0000256" key="1">
    <source>
        <dbReference type="SAM" id="Phobius"/>
    </source>
</evidence>
<proteinExistence type="predicted"/>
<dbReference type="EMBL" id="MGHL01000006">
    <property type="protein sequence ID" value="OGM70100.1"/>
    <property type="molecule type" value="Genomic_DNA"/>
</dbReference>
<evidence type="ECO:0000313" key="3">
    <source>
        <dbReference type="Proteomes" id="UP000178429"/>
    </source>
</evidence>
<dbReference type="AlphaFoldDB" id="A0A1F8C1V2"/>
<accession>A0A1F8C1V2</accession>
<keyword evidence="1" id="KW-0812">Transmembrane</keyword>
<reference evidence="2 3" key="1">
    <citation type="journal article" date="2016" name="Nat. Commun.">
        <title>Thousands of microbial genomes shed light on interconnected biogeochemical processes in an aquifer system.</title>
        <authorList>
            <person name="Anantharaman K."/>
            <person name="Brown C.T."/>
            <person name="Hug L.A."/>
            <person name="Sharon I."/>
            <person name="Castelle C.J."/>
            <person name="Probst A.J."/>
            <person name="Thomas B.C."/>
            <person name="Singh A."/>
            <person name="Wilkins M.J."/>
            <person name="Karaoz U."/>
            <person name="Brodie E.L."/>
            <person name="Williams K.H."/>
            <person name="Hubbard S.S."/>
            <person name="Banfield J.F."/>
        </authorList>
    </citation>
    <scope>NUCLEOTIDE SEQUENCE [LARGE SCALE GENOMIC DNA]</scope>
</reference>
<organism evidence="2 3">
    <name type="scientific">Candidatus Woesebacteria bacterium RIFCSPLOWO2_01_FULL_44_14</name>
    <dbReference type="NCBI Taxonomy" id="1802525"/>
    <lineage>
        <taxon>Bacteria</taxon>
        <taxon>Candidatus Woeseibacteriota</taxon>
    </lineage>
</organism>
<dbReference type="Proteomes" id="UP000178429">
    <property type="component" value="Unassembled WGS sequence"/>
</dbReference>
<gene>
    <name evidence="2" type="ORF">A2975_03425</name>
</gene>
<feature type="transmembrane region" description="Helical" evidence="1">
    <location>
        <begin position="42"/>
        <end position="62"/>
    </location>
</feature>
<dbReference type="STRING" id="1802525.A2975_03425"/>
<evidence type="ECO:0000313" key="2">
    <source>
        <dbReference type="EMBL" id="OGM70100.1"/>
    </source>
</evidence>
<protein>
    <submittedName>
        <fullName evidence="2">Uncharacterized protein</fullName>
    </submittedName>
</protein>
<feature type="transmembrane region" description="Helical" evidence="1">
    <location>
        <begin position="15"/>
        <end position="36"/>
    </location>
</feature>
<comment type="caution">
    <text evidence="2">The sequence shown here is derived from an EMBL/GenBank/DDBJ whole genome shotgun (WGS) entry which is preliminary data.</text>
</comment>
<keyword evidence="1" id="KW-0472">Membrane</keyword>
<keyword evidence="1" id="KW-1133">Transmembrane helix</keyword>
<feature type="transmembrane region" description="Helical" evidence="1">
    <location>
        <begin position="91"/>
        <end position="109"/>
    </location>
</feature>
<sequence>MKDKRLRQIKSRKNFLPTLLISFGLWLLLGVIIYFVDPDISWAKPAFFVTFFTALFLTFSLLAANTRRGFTIAVVVTLFATLRLLGVGNVLNLFLLAGVAIASEIYFNLTK</sequence>
<name>A0A1F8C1V2_9BACT</name>